<dbReference type="RefSeq" id="WP_397675677.1">
    <property type="nucleotide sequence ID" value="NZ_JBIRGH010000026.1"/>
</dbReference>
<keyword evidence="2" id="KW-0813">Transport</keyword>
<dbReference type="Gene3D" id="3.40.50.300">
    <property type="entry name" value="P-loop containing nucleotide triphosphate hydrolases"/>
    <property type="match status" value="1"/>
</dbReference>
<dbReference type="PROSITE" id="PS50893">
    <property type="entry name" value="ABC_TRANSPORTER_2"/>
    <property type="match status" value="1"/>
</dbReference>
<evidence type="ECO:0000313" key="7">
    <source>
        <dbReference type="EMBL" id="MFH8588710.1"/>
    </source>
</evidence>
<dbReference type="Proteomes" id="UP001610990">
    <property type="component" value="Unassembled WGS sequence"/>
</dbReference>
<evidence type="ECO:0000256" key="4">
    <source>
        <dbReference type="ARBA" id="ARBA00022840"/>
    </source>
</evidence>
<dbReference type="SMART" id="SM00382">
    <property type="entry name" value="AAA"/>
    <property type="match status" value="1"/>
</dbReference>
<gene>
    <name evidence="7" type="ORF">ACH4GP_30705</name>
</gene>
<keyword evidence="5" id="KW-0046">Antibiotic resistance</keyword>
<organism evidence="7 8">
    <name type="scientific">Streptomyces celluloflavus</name>
    <dbReference type="NCBI Taxonomy" id="58344"/>
    <lineage>
        <taxon>Bacteria</taxon>
        <taxon>Bacillati</taxon>
        <taxon>Actinomycetota</taxon>
        <taxon>Actinomycetes</taxon>
        <taxon>Kitasatosporales</taxon>
        <taxon>Streptomycetaceae</taxon>
        <taxon>Streptomyces</taxon>
    </lineage>
</organism>
<dbReference type="InterPro" id="IPR003439">
    <property type="entry name" value="ABC_transporter-like_ATP-bd"/>
</dbReference>
<evidence type="ECO:0000256" key="3">
    <source>
        <dbReference type="ARBA" id="ARBA00022741"/>
    </source>
</evidence>
<evidence type="ECO:0000313" key="8">
    <source>
        <dbReference type="Proteomes" id="UP001610990"/>
    </source>
</evidence>
<evidence type="ECO:0000259" key="6">
    <source>
        <dbReference type="PROSITE" id="PS50893"/>
    </source>
</evidence>
<evidence type="ECO:0000256" key="5">
    <source>
        <dbReference type="ARBA" id="ARBA00023251"/>
    </source>
</evidence>
<accession>A0ABW7RKU9</accession>
<dbReference type="SUPFAM" id="SSF52540">
    <property type="entry name" value="P-loop containing nucleoside triphosphate hydrolases"/>
    <property type="match status" value="1"/>
</dbReference>
<comment type="caution">
    <text evidence="7">The sequence shown here is derived from an EMBL/GenBank/DDBJ whole genome shotgun (WGS) entry which is preliminary data.</text>
</comment>
<comment type="subcellular location">
    <subcellularLocation>
        <location evidence="1">Cell membrane</location>
        <topology evidence="1">Peripheral membrane protein</topology>
    </subcellularLocation>
</comment>
<sequence>MTDEMAVEVEDLRRVYRVKSGERIALDSISFDVSQGELFGILGPNGAGKTTLVRILSTLLHPTSGTARVLGVDVGRGERQLRRRIGILFGGERGLYTRVTARQNLRYFAGLYGIPRKVADPRIEELLHHVKLDDRADEKVEAYSRGMKQRLHLARVLVHDPEIIFLDEPTIGLDPIVAREVRGLITELPQRGKTVVLTSHYMFEAEALCSRVMVVDSGTVVALDTPQALRQGHPDMACIDVDLLESTQDAEERVRRLVNGEGSVSTHVEGERQVLTVQSPRGADLVPELQQVLADCRLGVVAVREPTLEDVYVRLISEGRRRRDTATEAEQAIPTTEKVSR</sequence>
<proteinExistence type="predicted"/>
<evidence type="ECO:0000256" key="1">
    <source>
        <dbReference type="ARBA" id="ARBA00004202"/>
    </source>
</evidence>
<keyword evidence="4 7" id="KW-0067">ATP-binding</keyword>
<feature type="domain" description="ABC transporter" evidence="6">
    <location>
        <begin position="7"/>
        <end position="242"/>
    </location>
</feature>
<dbReference type="GO" id="GO:0005524">
    <property type="term" value="F:ATP binding"/>
    <property type="evidence" value="ECO:0007669"/>
    <property type="project" value="UniProtKB-KW"/>
</dbReference>
<protein>
    <submittedName>
        <fullName evidence="7">ABC transporter ATP-binding protein</fullName>
    </submittedName>
</protein>
<keyword evidence="3" id="KW-0547">Nucleotide-binding</keyword>
<reference evidence="7 8" key="1">
    <citation type="submission" date="2024-10" db="EMBL/GenBank/DDBJ databases">
        <title>The Natural Products Discovery Center: Release of the First 8490 Sequenced Strains for Exploring Actinobacteria Biosynthetic Diversity.</title>
        <authorList>
            <person name="Kalkreuter E."/>
            <person name="Kautsar S.A."/>
            <person name="Yang D."/>
            <person name="Bader C.D."/>
            <person name="Teijaro C.N."/>
            <person name="Fluegel L."/>
            <person name="Davis C.M."/>
            <person name="Simpson J.R."/>
            <person name="Lauterbach L."/>
            <person name="Steele A.D."/>
            <person name="Gui C."/>
            <person name="Meng S."/>
            <person name="Li G."/>
            <person name="Viehrig K."/>
            <person name="Ye F."/>
            <person name="Su P."/>
            <person name="Kiefer A.F."/>
            <person name="Nichols A."/>
            <person name="Cepeda A.J."/>
            <person name="Yan W."/>
            <person name="Fan B."/>
            <person name="Jiang Y."/>
            <person name="Adhikari A."/>
            <person name="Zheng C.-J."/>
            <person name="Schuster L."/>
            <person name="Cowan T.M."/>
            <person name="Smanski M.J."/>
            <person name="Chevrette M.G."/>
            <person name="De Carvalho L.P.S."/>
            <person name="Shen B."/>
        </authorList>
    </citation>
    <scope>NUCLEOTIDE SEQUENCE [LARGE SCALE GENOMIC DNA]</scope>
    <source>
        <strain evidence="7 8">NPDC018013</strain>
    </source>
</reference>
<dbReference type="InterPro" id="IPR050763">
    <property type="entry name" value="ABC_transporter_ATP-binding"/>
</dbReference>
<dbReference type="PANTHER" id="PTHR42711">
    <property type="entry name" value="ABC TRANSPORTER ATP-BINDING PROTEIN"/>
    <property type="match status" value="1"/>
</dbReference>
<name>A0ABW7RKU9_9ACTN</name>
<dbReference type="EMBL" id="JBIRGH010000026">
    <property type="protein sequence ID" value="MFH8588710.1"/>
    <property type="molecule type" value="Genomic_DNA"/>
</dbReference>
<evidence type="ECO:0000256" key="2">
    <source>
        <dbReference type="ARBA" id="ARBA00022448"/>
    </source>
</evidence>
<keyword evidence="8" id="KW-1185">Reference proteome</keyword>
<dbReference type="InterPro" id="IPR027417">
    <property type="entry name" value="P-loop_NTPase"/>
</dbReference>
<dbReference type="PANTHER" id="PTHR42711:SF18">
    <property type="entry name" value="ABC TRANSPORTER, ATP-BINDING PROTEIN"/>
    <property type="match status" value="1"/>
</dbReference>
<dbReference type="InterPro" id="IPR003593">
    <property type="entry name" value="AAA+_ATPase"/>
</dbReference>
<dbReference type="Pfam" id="PF00005">
    <property type="entry name" value="ABC_tran"/>
    <property type="match status" value="1"/>
</dbReference>